<feature type="compositionally biased region" description="Pro residues" evidence="1">
    <location>
        <begin position="34"/>
        <end position="46"/>
    </location>
</feature>
<sequence length="80" mass="8543">MVSRSVGAEPPARPHRPSPPCAWLVRHGPHPHEGPPACPSGLPGPPSAGTASSTPYRKSRCPHKCRKTGYCRQSPAHHEP</sequence>
<dbReference type="Proteomes" id="UP000237218">
    <property type="component" value="Unassembled WGS sequence"/>
</dbReference>
<accession>A0ABX4ZQT1</accession>
<comment type="caution">
    <text evidence="2">The sequence shown here is derived from an EMBL/GenBank/DDBJ whole genome shotgun (WGS) entry which is preliminary data.</text>
</comment>
<feature type="region of interest" description="Disordered" evidence="1">
    <location>
        <begin position="1"/>
        <end position="80"/>
    </location>
</feature>
<evidence type="ECO:0000313" key="2">
    <source>
        <dbReference type="EMBL" id="POS65067.1"/>
    </source>
</evidence>
<dbReference type="EMBL" id="LMYI01000001">
    <property type="protein sequence ID" value="POS65067.1"/>
    <property type="molecule type" value="Genomic_DNA"/>
</dbReference>
<evidence type="ECO:0008006" key="4">
    <source>
        <dbReference type="Google" id="ProtNLM"/>
    </source>
</evidence>
<evidence type="ECO:0000256" key="1">
    <source>
        <dbReference type="SAM" id="MobiDB-lite"/>
    </source>
</evidence>
<feature type="compositionally biased region" description="Basic residues" evidence="1">
    <location>
        <begin position="57"/>
        <end position="69"/>
    </location>
</feature>
<evidence type="ECO:0000313" key="3">
    <source>
        <dbReference type="Proteomes" id="UP000237218"/>
    </source>
</evidence>
<keyword evidence="3" id="KW-1185">Reference proteome</keyword>
<gene>
    <name evidence="2" type="ORF">ASQ42_00080</name>
</gene>
<proteinExistence type="predicted"/>
<organism evidence="2 3">
    <name type="scientific">Parasaccharibacter apium</name>
    <dbReference type="NCBI Taxonomy" id="1510841"/>
    <lineage>
        <taxon>Bacteria</taxon>
        <taxon>Pseudomonadati</taxon>
        <taxon>Pseudomonadota</taxon>
        <taxon>Alphaproteobacteria</taxon>
        <taxon>Acetobacterales</taxon>
        <taxon>Acetobacteraceae</taxon>
        <taxon>Parasaccharibacter</taxon>
    </lineage>
</organism>
<protein>
    <recommendedName>
        <fullName evidence="4">C2H2-type domain-containing protein</fullName>
    </recommendedName>
</protein>
<reference evidence="2 3" key="1">
    <citation type="submission" date="2018-02" db="EMBL/GenBank/DDBJ databases">
        <title>Draft genome sequences of four Parasaccharibacter apium strains isolated from honey bees.</title>
        <authorList>
            <person name="Corby-Harris V.L."/>
            <person name="Anderson K.E."/>
        </authorList>
    </citation>
    <scope>NUCLEOTIDE SEQUENCE [LARGE SCALE GENOMIC DNA]</scope>
    <source>
        <strain evidence="2 3">B8</strain>
    </source>
</reference>
<name>A0ABX4ZQT1_9PROT</name>